<dbReference type="AlphaFoldDB" id="A0A9W6X435"/>
<evidence type="ECO:0000259" key="8">
    <source>
        <dbReference type="Pfam" id="PF01467"/>
    </source>
</evidence>
<proteinExistence type="predicted"/>
<keyword evidence="7" id="KW-0520">NAD</keyword>
<reference evidence="9" key="1">
    <citation type="submission" date="2023-04" db="EMBL/GenBank/DDBJ databases">
        <title>Phytophthora fragariaefolia NBRC 109709.</title>
        <authorList>
            <person name="Ichikawa N."/>
            <person name="Sato H."/>
            <person name="Tonouchi N."/>
        </authorList>
    </citation>
    <scope>NUCLEOTIDE SEQUENCE</scope>
    <source>
        <strain evidence="9">NBRC 109709</strain>
    </source>
</reference>
<keyword evidence="3" id="KW-0808">Transferase</keyword>
<evidence type="ECO:0000313" key="9">
    <source>
        <dbReference type="EMBL" id="GMF29697.1"/>
    </source>
</evidence>
<evidence type="ECO:0000256" key="5">
    <source>
        <dbReference type="ARBA" id="ARBA00022741"/>
    </source>
</evidence>
<evidence type="ECO:0000256" key="6">
    <source>
        <dbReference type="ARBA" id="ARBA00022840"/>
    </source>
</evidence>
<dbReference type="InterPro" id="IPR004821">
    <property type="entry name" value="Cyt_trans-like"/>
</dbReference>
<keyword evidence="4" id="KW-0548">Nucleotidyltransferase</keyword>
<evidence type="ECO:0000256" key="4">
    <source>
        <dbReference type="ARBA" id="ARBA00022695"/>
    </source>
</evidence>
<evidence type="ECO:0000256" key="1">
    <source>
        <dbReference type="ARBA" id="ARBA00004790"/>
    </source>
</evidence>
<dbReference type="CDD" id="cd02165">
    <property type="entry name" value="NMNAT"/>
    <property type="match status" value="1"/>
</dbReference>
<gene>
    <name evidence="9" type="ORF">Pfra01_000641400</name>
</gene>
<keyword evidence="6" id="KW-0067">ATP-binding</keyword>
<dbReference type="SUPFAM" id="SSF52374">
    <property type="entry name" value="Nucleotidylyl transferase"/>
    <property type="match status" value="1"/>
</dbReference>
<dbReference type="InterPro" id="IPR014729">
    <property type="entry name" value="Rossmann-like_a/b/a_fold"/>
</dbReference>
<evidence type="ECO:0000313" key="10">
    <source>
        <dbReference type="Proteomes" id="UP001165121"/>
    </source>
</evidence>
<dbReference type="GO" id="GO:0009435">
    <property type="term" value="P:NAD+ biosynthetic process"/>
    <property type="evidence" value="ECO:0007669"/>
    <property type="project" value="InterPro"/>
</dbReference>
<dbReference type="EMBL" id="BSXT01000544">
    <property type="protein sequence ID" value="GMF29697.1"/>
    <property type="molecule type" value="Genomic_DNA"/>
</dbReference>
<organism evidence="9 10">
    <name type="scientific">Phytophthora fragariaefolia</name>
    <dbReference type="NCBI Taxonomy" id="1490495"/>
    <lineage>
        <taxon>Eukaryota</taxon>
        <taxon>Sar</taxon>
        <taxon>Stramenopiles</taxon>
        <taxon>Oomycota</taxon>
        <taxon>Peronosporomycetes</taxon>
        <taxon>Peronosporales</taxon>
        <taxon>Peronosporaceae</taxon>
        <taxon>Phytophthora</taxon>
    </lineage>
</organism>
<name>A0A9W6X435_9STRA</name>
<dbReference type="PANTHER" id="PTHR39321">
    <property type="entry name" value="NICOTINATE-NUCLEOTIDE ADENYLYLTRANSFERASE-RELATED"/>
    <property type="match status" value="1"/>
</dbReference>
<dbReference type="InterPro" id="IPR005248">
    <property type="entry name" value="NadD/NMNAT"/>
</dbReference>
<feature type="domain" description="Cytidyltransferase-like" evidence="8">
    <location>
        <begin position="153"/>
        <end position="325"/>
    </location>
</feature>
<evidence type="ECO:0000256" key="2">
    <source>
        <dbReference type="ARBA" id="ARBA00022642"/>
    </source>
</evidence>
<comment type="pathway">
    <text evidence="1">Cofactor biosynthesis; NAD(+) biosynthesis.</text>
</comment>
<dbReference type="Pfam" id="PF01467">
    <property type="entry name" value="CTP_transf_like"/>
    <property type="match status" value="1"/>
</dbReference>
<sequence>MHQQVQQRSQLEPCDTLTHRHSGALPYQQAATAPLGVVLGVVMPNAHEAQQALADLAHDIALHTHRGAGHALHEHLHVGPGAAQIRNSDVAEQLSHQSRAFSDELSNPRPPLCRFSSNRDCWLFMHRRVIAATMGPREVLLFGLSANPPTGAAGHMGVVSHCRDMFDEIWLLPVYQHIYSSKRQLAPFEHRVEMCRLALETLQRGDGGGATLRVAQEEREMFELAAAACDSPEQLRLGSFDLVQFLRRRYRDASFSLLLGGDTYADLLAGKWKRGDELMQLVKLLVVDRKGVESPWRAREQQRNDRVTYLHVPELSDVSSTKVRATADRAELEQHVDAAVLDYMAEHKLYAFAAEEDKDD</sequence>
<protein>
    <submittedName>
        <fullName evidence="9">Unnamed protein product</fullName>
    </submittedName>
</protein>
<dbReference type="GO" id="GO:0005524">
    <property type="term" value="F:ATP binding"/>
    <property type="evidence" value="ECO:0007669"/>
    <property type="project" value="UniProtKB-KW"/>
</dbReference>
<evidence type="ECO:0000256" key="7">
    <source>
        <dbReference type="ARBA" id="ARBA00023027"/>
    </source>
</evidence>
<keyword evidence="10" id="KW-1185">Reference proteome</keyword>
<comment type="caution">
    <text evidence="9">The sequence shown here is derived from an EMBL/GenBank/DDBJ whole genome shotgun (WGS) entry which is preliminary data.</text>
</comment>
<dbReference type="Gene3D" id="3.40.50.620">
    <property type="entry name" value="HUPs"/>
    <property type="match status" value="1"/>
</dbReference>
<dbReference type="OrthoDB" id="422187at2759"/>
<evidence type="ECO:0000256" key="3">
    <source>
        <dbReference type="ARBA" id="ARBA00022679"/>
    </source>
</evidence>
<dbReference type="PANTHER" id="PTHR39321:SF3">
    <property type="entry name" value="PHOSPHOPANTETHEINE ADENYLYLTRANSFERASE"/>
    <property type="match status" value="1"/>
</dbReference>
<accession>A0A9W6X435</accession>
<dbReference type="Proteomes" id="UP001165121">
    <property type="component" value="Unassembled WGS sequence"/>
</dbReference>
<keyword evidence="5" id="KW-0547">Nucleotide-binding</keyword>
<keyword evidence="2" id="KW-0662">Pyridine nucleotide biosynthesis</keyword>
<dbReference type="GO" id="GO:0070566">
    <property type="term" value="F:adenylyltransferase activity"/>
    <property type="evidence" value="ECO:0007669"/>
    <property type="project" value="UniProtKB-ARBA"/>
</dbReference>